<proteinExistence type="predicted"/>
<keyword evidence="2" id="KW-1185">Reference proteome</keyword>
<reference evidence="1 2" key="1">
    <citation type="submission" date="2019-05" db="EMBL/GenBank/DDBJ databases">
        <title>Another draft genome of Portunus trituberculatus and its Hox gene families provides insights of decapod evolution.</title>
        <authorList>
            <person name="Jeong J.-H."/>
            <person name="Song I."/>
            <person name="Kim S."/>
            <person name="Choi T."/>
            <person name="Kim D."/>
            <person name="Ryu S."/>
            <person name="Kim W."/>
        </authorList>
    </citation>
    <scope>NUCLEOTIDE SEQUENCE [LARGE SCALE GENOMIC DNA]</scope>
    <source>
        <tissue evidence="1">Muscle</tissue>
    </source>
</reference>
<dbReference type="EMBL" id="VSRR010006036">
    <property type="protein sequence ID" value="MPC43901.1"/>
    <property type="molecule type" value="Genomic_DNA"/>
</dbReference>
<gene>
    <name evidence="1" type="ORF">E2C01_037556</name>
</gene>
<dbReference type="AlphaFoldDB" id="A0A5B7F9N5"/>
<dbReference type="Proteomes" id="UP000324222">
    <property type="component" value="Unassembled WGS sequence"/>
</dbReference>
<evidence type="ECO:0000313" key="1">
    <source>
        <dbReference type="EMBL" id="MPC43901.1"/>
    </source>
</evidence>
<protein>
    <submittedName>
        <fullName evidence="1">Uncharacterized protein</fullName>
    </submittedName>
</protein>
<accession>A0A5B7F9N5</accession>
<organism evidence="1 2">
    <name type="scientific">Portunus trituberculatus</name>
    <name type="common">Swimming crab</name>
    <name type="synonym">Neptunus trituberculatus</name>
    <dbReference type="NCBI Taxonomy" id="210409"/>
    <lineage>
        <taxon>Eukaryota</taxon>
        <taxon>Metazoa</taxon>
        <taxon>Ecdysozoa</taxon>
        <taxon>Arthropoda</taxon>
        <taxon>Crustacea</taxon>
        <taxon>Multicrustacea</taxon>
        <taxon>Malacostraca</taxon>
        <taxon>Eumalacostraca</taxon>
        <taxon>Eucarida</taxon>
        <taxon>Decapoda</taxon>
        <taxon>Pleocyemata</taxon>
        <taxon>Brachyura</taxon>
        <taxon>Eubrachyura</taxon>
        <taxon>Portunoidea</taxon>
        <taxon>Portunidae</taxon>
        <taxon>Portuninae</taxon>
        <taxon>Portunus</taxon>
    </lineage>
</organism>
<name>A0A5B7F9N5_PORTR</name>
<evidence type="ECO:0000313" key="2">
    <source>
        <dbReference type="Proteomes" id="UP000324222"/>
    </source>
</evidence>
<sequence length="63" mass="6908">MGTYLAVTSTVGTLNSNSYWKMSGYVRVHVRAPSQRHTGPPPARRHPPLYCSATKIATCHHAS</sequence>
<comment type="caution">
    <text evidence="1">The sequence shown here is derived from an EMBL/GenBank/DDBJ whole genome shotgun (WGS) entry which is preliminary data.</text>
</comment>